<evidence type="ECO:0000313" key="2">
    <source>
        <dbReference type="EMBL" id="RAK15287.1"/>
    </source>
</evidence>
<evidence type="ECO:0000256" key="1">
    <source>
        <dbReference type="SAM" id="MobiDB-lite"/>
    </source>
</evidence>
<feature type="compositionally biased region" description="Polar residues" evidence="1">
    <location>
        <begin position="87"/>
        <end position="96"/>
    </location>
</feature>
<reference evidence="2 3" key="1">
    <citation type="submission" date="2018-06" db="EMBL/GenBank/DDBJ databases">
        <title>Genomic Encyclopedia of Archaeal and Bacterial Type Strains, Phase II (KMG-II): from individual species to whole genera.</title>
        <authorList>
            <person name="Goeker M."/>
        </authorList>
    </citation>
    <scope>NUCLEOTIDE SEQUENCE [LARGE SCALE GENOMIC DNA]</scope>
    <source>
        <strain evidence="2 3">DSM 22011</strain>
    </source>
</reference>
<dbReference type="RefSeq" id="WP_146609919.1">
    <property type="nucleotide sequence ID" value="NZ_LIGL01000032.1"/>
</dbReference>
<name>A0A327Y4D1_9RHOB</name>
<dbReference type="EMBL" id="QLMG01000024">
    <property type="protein sequence ID" value="RAK15287.1"/>
    <property type="molecule type" value="Genomic_DNA"/>
</dbReference>
<protein>
    <submittedName>
        <fullName evidence="2">Uncharacterized protein</fullName>
    </submittedName>
</protein>
<accession>A0A327Y4D1</accession>
<comment type="caution">
    <text evidence="2">The sequence shown here is derived from an EMBL/GenBank/DDBJ whole genome shotgun (WGS) entry which is preliminary data.</text>
</comment>
<keyword evidence="3" id="KW-1185">Reference proteome</keyword>
<sequence>MSQACRTRRSYFVALRDICAWNPVTRAFEPIRAALQLERARRAPVWVGPSLAVSFGRVGANTCNRGFLPCGRDGKPMRADIPPPNGISPTTSGGSK</sequence>
<proteinExistence type="predicted"/>
<dbReference type="AlphaFoldDB" id="A0A327Y4D1"/>
<organism evidence="2 3">
    <name type="scientific">Salipiger aestuarii</name>
    <dbReference type="NCBI Taxonomy" id="568098"/>
    <lineage>
        <taxon>Bacteria</taxon>
        <taxon>Pseudomonadati</taxon>
        <taxon>Pseudomonadota</taxon>
        <taxon>Alphaproteobacteria</taxon>
        <taxon>Rhodobacterales</taxon>
        <taxon>Roseobacteraceae</taxon>
        <taxon>Salipiger</taxon>
    </lineage>
</organism>
<gene>
    <name evidence="2" type="ORF">ATI53_102443</name>
</gene>
<dbReference type="Proteomes" id="UP000249165">
    <property type="component" value="Unassembled WGS sequence"/>
</dbReference>
<feature type="region of interest" description="Disordered" evidence="1">
    <location>
        <begin position="74"/>
        <end position="96"/>
    </location>
</feature>
<evidence type="ECO:0000313" key="3">
    <source>
        <dbReference type="Proteomes" id="UP000249165"/>
    </source>
</evidence>